<dbReference type="Proteomes" id="UP001320766">
    <property type="component" value="Unassembled WGS sequence"/>
</dbReference>
<organism evidence="1 2">
    <name type="scientific">Nonomuraea roseoviolacea subsp. carminata</name>
    <dbReference type="NCBI Taxonomy" id="160689"/>
    <lineage>
        <taxon>Bacteria</taxon>
        <taxon>Bacillati</taxon>
        <taxon>Actinomycetota</taxon>
        <taxon>Actinomycetes</taxon>
        <taxon>Streptosporangiales</taxon>
        <taxon>Streptosporangiaceae</taxon>
        <taxon>Nonomuraea</taxon>
    </lineage>
</organism>
<keyword evidence="2" id="KW-1185">Reference proteome</keyword>
<comment type="caution">
    <text evidence="1">The sequence shown here is derived from an EMBL/GenBank/DDBJ whole genome shotgun (WGS) entry which is preliminary data.</text>
</comment>
<dbReference type="EMBL" id="JAMZEC010000001">
    <property type="protein sequence ID" value="MCP2349575.1"/>
    <property type="molecule type" value="Genomic_DNA"/>
</dbReference>
<accession>A0ABT1K6E5</accession>
<proteinExistence type="predicted"/>
<name>A0ABT1K6E5_9ACTN</name>
<gene>
    <name evidence="1" type="ORF">HD595_005697</name>
</gene>
<protein>
    <submittedName>
        <fullName evidence="1">Uncharacterized protein</fullName>
    </submittedName>
</protein>
<reference evidence="1 2" key="1">
    <citation type="submission" date="2022-06" db="EMBL/GenBank/DDBJ databases">
        <title>Sequencing the genomes of 1000 actinobacteria strains.</title>
        <authorList>
            <person name="Klenk H.-P."/>
        </authorList>
    </citation>
    <scope>NUCLEOTIDE SEQUENCE [LARGE SCALE GENOMIC DNA]</scope>
    <source>
        <strain evidence="1 2">DSM 44170</strain>
    </source>
</reference>
<dbReference type="RefSeq" id="WP_253774241.1">
    <property type="nucleotide sequence ID" value="NZ_BAAAVE010000021.1"/>
</dbReference>
<evidence type="ECO:0000313" key="2">
    <source>
        <dbReference type="Proteomes" id="UP001320766"/>
    </source>
</evidence>
<sequence>MRLRSRANADKVVGATPGELMRGVKAVLADDGDVRQRFLVMVHPGTSGRTEVFR</sequence>
<evidence type="ECO:0000313" key="1">
    <source>
        <dbReference type="EMBL" id="MCP2349575.1"/>
    </source>
</evidence>